<feature type="transmembrane region" description="Helical" evidence="9">
    <location>
        <begin position="153"/>
        <end position="169"/>
    </location>
</feature>
<dbReference type="PANTHER" id="PTHR13121">
    <property type="entry name" value="GPI TRANSAMIDASE COMPONENT PIG-U"/>
    <property type="match status" value="1"/>
</dbReference>
<dbReference type="UniPathway" id="UPA00196"/>
<dbReference type="GO" id="GO:0016255">
    <property type="term" value="P:attachment of GPI anchor to protein"/>
    <property type="evidence" value="ECO:0007669"/>
    <property type="project" value="InterPro"/>
</dbReference>
<keyword evidence="11" id="KW-1185">Reference proteome</keyword>
<comment type="similarity">
    <text evidence="3">Belongs to the PIGU family.</text>
</comment>
<dbReference type="InterPro" id="IPR009600">
    <property type="entry name" value="PIG-U"/>
</dbReference>
<feature type="transmembrane region" description="Helical" evidence="9">
    <location>
        <begin position="6"/>
        <end position="25"/>
    </location>
</feature>
<feature type="transmembrane region" description="Helical" evidence="9">
    <location>
        <begin position="367"/>
        <end position="391"/>
    </location>
</feature>
<reference evidence="10 11" key="1">
    <citation type="submission" date="2020-04" db="EMBL/GenBank/DDBJ databases">
        <title>Plant Genome Project.</title>
        <authorList>
            <person name="Zhang R.-G."/>
        </authorList>
    </citation>
    <scope>NUCLEOTIDE SEQUENCE [LARGE SCALE GENOMIC DNA]</scope>
    <source>
        <strain evidence="10">YNK0</strain>
        <tissue evidence="10">Leaf</tissue>
    </source>
</reference>
<keyword evidence="6" id="KW-0256">Endoplasmic reticulum</keyword>
<evidence type="ECO:0000256" key="8">
    <source>
        <dbReference type="ARBA" id="ARBA00023136"/>
    </source>
</evidence>
<evidence type="ECO:0000256" key="1">
    <source>
        <dbReference type="ARBA" id="ARBA00004477"/>
    </source>
</evidence>
<dbReference type="OMA" id="ESHYQCK"/>
<dbReference type="Proteomes" id="UP000655225">
    <property type="component" value="Unassembled WGS sequence"/>
</dbReference>
<proteinExistence type="inferred from homology"/>
<evidence type="ECO:0000313" key="10">
    <source>
        <dbReference type="EMBL" id="KAF8380310.1"/>
    </source>
</evidence>
<feature type="transmembrane region" description="Helical" evidence="9">
    <location>
        <begin position="218"/>
        <end position="237"/>
    </location>
</feature>
<evidence type="ECO:0000256" key="6">
    <source>
        <dbReference type="ARBA" id="ARBA00022824"/>
    </source>
</evidence>
<evidence type="ECO:0000256" key="7">
    <source>
        <dbReference type="ARBA" id="ARBA00022989"/>
    </source>
</evidence>
<organism evidence="10 11">
    <name type="scientific">Tetracentron sinense</name>
    <name type="common">Spur-leaf</name>
    <dbReference type="NCBI Taxonomy" id="13715"/>
    <lineage>
        <taxon>Eukaryota</taxon>
        <taxon>Viridiplantae</taxon>
        <taxon>Streptophyta</taxon>
        <taxon>Embryophyta</taxon>
        <taxon>Tracheophyta</taxon>
        <taxon>Spermatophyta</taxon>
        <taxon>Magnoliopsida</taxon>
        <taxon>Trochodendrales</taxon>
        <taxon>Trochodendraceae</taxon>
        <taxon>Tetracentron</taxon>
    </lineage>
</organism>
<evidence type="ECO:0000256" key="3">
    <source>
        <dbReference type="ARBA" id="ARBA00010026"/>
    </source>
</evidence>
<protein>
    <submittedName>
        <fullName evidence="10">Uncharacterized protein</fullName>
    </submittedName>
</protein>
<name>A0A834YJT2_TETSI</name>
<evidence type="ECO:0000256" key="4">
    <source>
        <dbReference type="ARBA" id="ARBA00022502"/>
    </source>
</evidence>
<dbReference type="PANTHER" id="PTHR13121:SF0">
    <property type="entry name" value="PHOSPHATIDYLINOSITOL GLYCAN ANCHOR BIOSYNTHESIS CLASS U PROTEIN"/>
    <property type="match status" value="1"/>
</dbReference>
<dbReference type="AlphaFoldDB" id="A0A834YJT2"/>
<feature type="transmembrane region" description="Helical" evidence="9">
    <location>
        <begin position="87"/>
        <end position="108"/>
    </location>
</feature>
<dbReference type="OrthoDB" id="549017at2759"/>
<dbReference type="Pfam" id="PF06728">
    <property type="entry name" value="PIG-U"/>
    <property type="match status" value="2"/>
</dbReference>
<keyword evidence="7 9" id="KW-1133">Transmembrane helix</keyword>
<evidence type="ECO:0000256" key="9">
    <source>
        <dbReference type="SAM" id="Phobius"/>
    </source>
</evidence>
<dbReference type="GO" id="GO:0006506">
    <property type="term" value="P:GPI anchor biosynthetic process"/>
    <property type="evidence" value="ECO:0007669"/>
    <property type="project" value="UniProtKB-UniPathway"/>
</dbReference>
<evidence type="ECO:0000313" key="11">
    <source>
        <dbReference type="Proteomes" id="UP000655225"/>
    </source>
</evidence>
<keyword evidence="8 9" id="KW-0472">Membrane</keyword>
<keyword evidence="5 9" id="KW-0812">Transmembrane</keyword>
<gene>
    <name evidence="10" type="ORF">HHK36_027792</name>
</gene>
<comment type="subcellular location">
    <subcellularLocation>
        <location evidence="1">Endoplasmic reticulum membrane</location>
        <topology evidence="1">Multi-pass membrane protein</topology>
    </subcellularLocation>
</comment>
<evidence type="ECO:0000256" key="2">
    <source>
        <dbReference type="ARBA" id="ARBA00004687"/>
    </source>
</evidence>
<dbReference type="EMBL" id="JABCRI010000021">
    <property type="protein sequence ID" value="KAF8380310.1"/>
    <property type="molecule type" value="Genomic_DNA"/>
</dbReference>
<accession>A0A834YJT2</accession>
<evidence type="ECO:0000256" key="5">
    <source>
        <dbReference type="ARBA" id="ARBA00022692"/>
    </source>
</evidence>
<comment type="caution">
    <text evidence="10">The sequence shown here is derived from an EMBL/GenBank/DDBJ whole genome shotgun (WGS) entry which is preliminary data.</text>
</comment>
<dbReference type="GO" id="GO:0042765">
    <property type="term" value="C:GPI-anchor transamidase complex"/>
    <property type="evidence" value="ECO:0007669"/>
    <property type="project" value="InterPro"/>
</dbReference>
<sequence length="405" mass="46483">MEEKKLWFWTWVTTSLFFRLLLIYFPKNLNLGSRPEVATPLTSLRRLAEGYWLKQLSMSPYTGSMYHGSPLLLSILGPLTVKRIEGQPNHLICSLLFVVADFVTAMLIRATGRILQMRYSQSLKALNLVRLLETSGLVPLAALGWVIATHLSLYPAVLIIPVILLLGNGPDAPPRKLFMQRNCTTGDNSSTESHYQCKEVTRQPVLPVLFSWRSFMHFMLWASIWSFYVSVLCGISVQQYGGLWEMLKKRHMIDGLEVLLPDVELSLNIRIYSYRRRSFPKYRCLMVLLCRSFRLFQRFLSDSFPCEYSIHDIAIGHTAESPAMLSCFRVYYNLFHAQILSFSKFSLSSSYKISSFTRFRGTGNANFYFATAMVYACLQILLVVESVGAMLNHDRMLRKQSTTHP</sequence>
<comment type="pathway">
    <text evidence="2">Glycolipid biosynthesis; glycosylphosphatidylinositol-anchor biosynthesis.</text>
</comment>
<keyword evidence="4" id="KW-0337">GPI-anchor biosynthesis</keyword>